<sequence>MYLLQRILIVEGPTLGDKILDMLTGHCEKSERLDWNLARARLALWSDFKPQGLQDLSLSGSYWKRFYYLELHLTQPKMPKNGRNSREVIIIVKPVSYAQVRAMREDNPGTELTLKVLLASQLQVVCI</sequence>
<keyword evidence="2" id="KW-1185">Reference proteome</keyword>
<dbReference type="EMBL" id="CAJVCH010109991">
    <property type="protein sequence ID" value="CAG7724466.1"/>
    <property type="molecule type" value="Genomic_DNA"/>
</dbReference>
<dbReference type="Proteomes" id="UP000708208">
    <property type="component" value="Unassembled WGS sequence"/>
</dbReference>
<evidence type="ECO:0000313" key="2">
    <source>
        <dbReference type="Proteomes" id="UP000708208"/>
    </source>
</evidence>
<proteinExistence type="predicted"/>
<comment type="caution">
    <text evidence="1">The sequence shown here is derived from an EMBL/GenBank/DDBJ whole genome shotgun (WGS) entry which is preliminary data.</text>
</comment>
<organism evidence="1 2">
    <name type="scientific">Allacma fusca</name>
    <dbReference type="NCBI Taxonomy" id="39272"/>
    <lineage>
        <taxon>Eukaryota</taxon>
        <taxon>Metazoa</taxon>
        <taxon>Ecdysozoa</taxon>
        <taxon>Arthropoda</taxon>
        <taxon>Hexapoda</taxon>
        <taxon>Collembola</taxon>
        <taxon>Symphypleona</taxon>
        <taxon>Sminthuridae</taxon>
        <taxon>Allacma</taxon>
    </lineage>
</organism>
<gene>
    <name evidence="1" type="ORF">AFUS01_LOCUS13489</name>
</gene>
<reference evidence="1" key="1">
    <citation type="submission" date="2021-06" db="EMBL/GenBank/DDBJ databases">
        <authorList>
            <person name="Hodson N. C."/>
            <person name="Mongue J. A."/>
            <person name="Jaron S. K."/>
        </authorList>
    </citation>
    <scope>NUCLEOTIDE SEQUENCE</scope>
</reference>
<accession>A0A8J2JQW6</accession>
<protein>
    <submittedName>
        <fullName evidence="1">Uncharacterized protein</fullName>
    </submittedName>
</protein>
<evidence type="ECO:0000313" key="1">
    <source>
        <dbReference type="EMBL" id="CAG7724466.1"/>
    </source>
</evidence>
<name>A0A8J2JQW6_9HEXA</name>
<dbReference type="AlphaFoldDB" id="A0A8J2JQW6"/>